<dbReference type="InterPro" id="IPR020094">
    <property type="entry name" value="TruA/RsuA/RluB/E/F_N"/>
</dbReference>
<keyword evidence="10" id="KW-1185">Reference proteome</keyword>
<dbReference type="Pfam" id="PF01416">
    <property type="entry name" value="PseudoU_synth_1"/>
    <property type="match status" value="2"/>
</dbReference>
<dbReference type="RefSeq" id="WP_013406378.1">
    <property type="nucleotide sequence ID" value="NC_014654.1"/>
</dbReference>
<dbReference type="InterPro" id="IPR001406">
    <property type="entry name" value="PsdUridine_synth_TruA"/>
</dbReference>
<dbReference type="FunFam" id="3.30.70.580:FF:000001">
    <property type="entry name" value="tRNA pseudouridine synthase A"/>
    <property type="match status" value="1"/>
</dbReference>
<dbReference type="GO" id="GO:0003723">
    <property type="term" value="F:RNA binding"/>
    <property type="evidence" value="ECO:0007669"/>
    <property type="project" value="InterPro"/>
</dbReference>
<dbReference type="InterPro" id="IPR020095">
    <property type="entry name" value="PsdUridine_synth_TruA_C"/>
</dbReference>
<evidence type="ECO:0000256" key="1">
    <source>
        <dbReference type="ARBA" id="ARBA00009375"/>
    </source>
</evidence>
<dbReference type="PANTHER" id="PTHR11142:SF0">
    <property type="entry name" value="TRNA PSEUDOURIDINE SYNTHASE-LIKE 1"/>
    <property type="match status" value="1"/>
</dbReference>
<evidence type="ECO:0000256" key="2">
    <source>
        <dbReference type="ARBA" id="ARBA00022694"/>
    </source>
</evidence>
<dbReference type="AlphaFoldDB" id="E4RJ87"/>
<proteinExistence type="inferred from homology"/>
<dbReference type="PANTHER" id="PTHR11142">
    <property type="entry name" value="PSEUDOURIDYLATE SYNTHASE"/>
    <property type="match status" value="1"/>
</dbReference>
<reference evidence="9 10" key="2">
    <citation type="journal article" date="2011" name="J. Bacteriol.">
        <title>Complete Genome Sequence of the Haloalkaliphilic, Hydrogen Producing Halanaerobium hydrogenoformans.</title>
        <authorList>
            <person name="Brown S.D."/>
            <person name="Begemann M.B."/>
            <person name="Mormile M.R."/>
            <person name="Wall J.D."/>
            <person name="Han C.S."/>
            <person name="Goodwin L.A."/>
            <person name="Pitluck S."/>
            <person name="Land M.L."/>
            <person name="Hauser L.J."/>
            <person name="Elias D.A."/>
        </authorList>
    </citation>
    <scope>NUCLEOTIDE SEQUENCE [LARGE SCALE GENOMIC DNA]</scope>
    <source>
        <strain evidence="10">sapolanicus</strain>
    </source>
</reference>
<comment type="similarity">
    <text evidence="1 4 7">Belongs to the tRNA pseudouridine synthase TruA family.</text>
</comment>
<dbReference type="NCBIfam" id="TIGR00071">
    <property type="entry name" value="hisT_truA"/>
    <property type="match status" value="1"/>
</dbReference>
<dbReference type="EMBL" id="CP002304">
    <property type="protein sequence ID" value="ADQ15307.1"/>
    <property type="molecule type" value="Genomic_DNA"/>
</dbReference>
<keyword evidence="2 4" id="KW-0819">tRNA processing</keyword>
<dbReference type="Gene3D" id="3.30.70.580">
    <property type="entry name" value="Pseudouridine synthase I, catalytic domain, N-terminal subdomain"/>
    <property type="match status" value="1"/>
</dbReference>
<evidence type="ECO:0000256" key="6">
    <source>
        <dbReference type="PIRSR" id="PIRSR001430-2"/>
    </source>
</evidence>
<dbReference type="PIRSF" id="PIRSF001430">
    <property type="entry name" value="tRNA_psdUrid_synth"/>
    <property type="match status" value="1"/>
</dbReference>
<evidence type="ECO:0000256" key="7">
    <source>
        <dbReference type="RuleBase" id="RU003792"/>
    </source>
</evidence>
<evidence type="ECO:0000256" key="5">
    <source>
        <dbReference type="PIRSR" id="PIRSR001430-1"/>
    </source>
</evidence>
<feature type="domain" description="Pseudouridine synthase I TruA alpha/beta" evidence="8">
    <location>
        <begin position="146"/>
        <end position="248"/>
    </location>
</feature>
<dbReference type="Gene3D" id="3.30.70.660">
    <property type="entry name" value="Pseudouridine synthase I, catalytic domain, C-terminal subdomain"/>
    <property type="match status" value="1"/>
</dbReference>
<dbReference type="EC" id="5.4.99.12" evidence="4"/>
<dbReference type="KEGG" id="has:Halsa_1889"/>
<keyword evidence="3 4" id="KW-0413">Isomerase</keyword>
<dbReference type="InterPro" id="IPR020103">
    <property type="entry name" value="PsdUridine_synth_cat_dom_sf"/>
</dbReference>
<comment type="subunit">
    <text evidence="4">Homodimer.</text>
</comment>
<dbReference type="OrthoDB" id="9811823at2"/>
<name>E4RJ87_HALHG</name>
<evidence type="ECO:0000256" key="4">
    <source>
        <dbReference type="HAMAP-Rule" id="MF_00171"/>
    </source>
</evidence>
<dbReference type="STRING" id="656519.Halsa_1889"/>
<organism evidence="9 10">
    <name type="scientific">Halanaerobium hydrogeniformans</name>
    <name type="common">Halanaerobium sp. (strain sapolanicus)</name>
    <dbReference type="NCBI Taxonomy" id="656519"/>
    <lineage>
        <taxon>Bacteria</taxon>
        <taxon>Bacillati</taxon>
        <taxon>Bacillota</taxon>
        <taxon>Clostridia</taxon>
        <taxon>Halanaerobiales</taxon>
        <taxon>Halanaerobiaceae</taxon>
        <taxon>Halanaerobium</taxon>
    </lineage>
</organism>
<protein>
    <recommendedName>
        <fullName evidence="4">tRNA pseudouridine synthase A</fullName>
        <ecNumber evidence="4">5.4.99.12</ecNumber>
    </recommendedName>
    <alternativeName>
        <fullName evidence="4">tRNA pseudouridine(38-40) synthase</fullName>
    </alternativeName>
    <alternativeName>
        <fullName evidence="4">tRNA pseudouridylate synthase I</fullName>
    </alternativeName>
    <alternativeName>
        <fullName evidence="4">tRNA-uridine isomerase I</fullName>
    </alternativeName>
</protein>
<dbReference type="GO" id="GO:0031119">
    <property type="term" value="P:tRNA pseudouridine synthesis"/>
    <property type="evidence" value="ECO:0007669"/>
    <property type="project" value="UniProtKB-UniRule"/>
</dbReference>
<dbReference type="HAMAP" id="MF_00171">
    <property type="entry name" value="TruA"/>
    <property type="match status" value="1"/>
</dbReference>
<gene>
    <name evidence="4" type="primary">truA</name>
    <name evidence="9" type="ordered locus">Halsa_1889</name>
</gene>
<dbReference type="SUPFAM" id="SSF55120">
    <property type="entry name" value="Pseudouridine synthase"/>
    <property type="match status" value="1"/>
</dbReference>
<dbReference type="HOGENOM" id="CLU_014673_0_1_9"/>
<comment type="function">
    <text evidence="4">Formation of pseudouridine at positions 38, 39 and 40 in the anticodon stem and loop of transfer RNAs.</text>
</comment>
<dbReference type="InterPro" id="IPR020097">
    <property type="entry name" value="PsdUridine_synth_TruA_a/b_dom"/>
</dbReference>
<evidence type="ECO:0000313" key="9">
    <source>
        <dbReference type="EMBL" id="ADQ15307.1"/>
    </source>
</evidence>
<feature type="binding site" evidence="4 6">
    <location>
        <position position="112"/>
    </location>
    <ligand>
        <name>substrate</name>
    </ligand>
</feature>
<evidence type="ECO:0000256" key="3">
    <source>
        <dbReference type="ARBA" id="ARBA00023235"/>
    </source>
</evidence>
<accession>E4RJ87</accession>
<feature type="active site" description="Nucleophile" evidence="4 5">
    <location>
        <position position="54"/>
    </location>
</feature>
<comment type="catalytic activity">
    <reaction evidence="4 7">
        <text>uridine(38/39/40) in tRNA = pseudouridine(38/39/40) in tRNA</text>
        <dbReference type="Rhea" id="RHEA:22376"/>
        <dbReference type="Rhea" id="RHEA-COMP:10085"/>
        <dbReference type="Rhea" id="RHEA-COMP:10087"/>
        <dbReference type="ChEBI" id="CHEBI:65314"/>
        <dbReference type="ChEBI" id="CHEBI:65315"/>
        <dbReference type="EC" id="5.4.99.12"/>
    </reaction>
</comment>
<evidence type="ECO:0000313" key="10">
    <source>
        <dbReference type="Proteomes" id="UP000007434"/>
    </source>
</evidence>
<feature type="domain" description="Pseudouridine synthase I TruA alpha/beta" evidence="8">
    <location>
        <begin position="10"/>
        <end position="106"/>
    </location>
</feature>
<evidence type="ECO:0000259" key="8">
    <source>
        <dbReference type="Pfam" id="PF01416"/>
    </source>
</evidence>
<sequence>MANNYKITLEYDGSNYSGWQRQKNTKETIQEKLENALSKINKNKVEVIGSGRTDAGVHAAGQTANFFLDIQIPTYKIPIAINTHLPDDIICYKAEKVAKDFHARYDARGKKYRYRILNSNFNSVFVRNYVYKVHQRLDLDIMQKGAKIFLGSHDFAAFCSAGSSVDSTIREIYSFDINSKTNGEIQIDISGSGFLYNMVRILVGTLIELAKGKRNLADLEEILAGTQRERAGFTAPAKGLTLLEVFYD</sequence>
<dbReference type="eggNOG" id="COG0101">
    <property type="taxonomic scope" value="Bacteria"/>
</dbReference>
<comment type="caution">
    <text evidence="4">Lacks conserved residue(s) required for the propagation of feature annotation.</text>
</comment>
<dbReference type="GO" id="GO:0160147">
    <property type="term" value="F:tRNA pseudouridine(38-40) synthase activity"/>
    <property type="evidence" value="ECO:0007669"/>
    <property type="project" value="UniProtKB-EC"/>
</dbReference>
<dbReference type="Proteomes" id="UP000007434">
    <property type="component" value="Chromosome"/>
</dbReference>
<dbReference type="CDD" id="cd02570">
    <property type="entry name" value="PseudoU_synth_EcTruA"/>
    <property type="match status" value="1"/>
</dbReference>
<reference evidence="9 10" key="1">
    <citation type="submission" date="2010-11" db="EMBL/GenBank/DDBJ databases">
        <title>Complete sequence of Halanaerobium sp. sapolanicus.</title>
        <authorList>
            <consortium name="US DOE Joint Genome Institute"/>
            <person name="Lucas S."/>
            <person name="Copeland A."/>
            <person name="Lapidus A."/>
            <person name="Cheng J.-F."/>
            <person name="Bruce D."/>
            <person name="Goodwin L."/>
            <person name="Pitluck S."/>
            <person name="Davenport K."/>
            <person name="Detter J.C."/>
            <person name="Han C."/>
            <person name="Tapia R."/>
            <person name="Land M."/>
            <person name="Hauser L."/>
            <person name="Jeffries C."/>
            <person name="Kyrpides N."/>
            <person name="Ivanova N."/>
            <person name="Mikhailova N."/>
            <person name="Begemann M.B."/>
            <person name="Mormile M.R."/>
            <person name="Wall J.D."/>
            <person name="Elias D.A."/>
            <person name="Woyke T."/>
        </authorList>
    </citation>
    <scope>NUCLEOTIDE SEQUENCE [LARGE SCALE GENOMIC DNA]</scope>
    <source>
        <strain evidence="10">sapolanicus</strain>
    </source>
</reference>